<keyword evidence="1" id="KW-0472">Membrane</keyword>
<evidence type="ECO:0000256" key="1">
    <source>
        <dbReference type="SAM" id="Phobius"/>
    </source>
</evidence>
<protein>
    <submittedName>
        <fullName evidence="2">Uncharacterized protein</fullName>
    </submittedName>
</protein>
<sequence length="97" mass="11902">RNISPKFWLLLCYKSKYLISISLSQIFFMLFLKNTLWMCYDGQMCTYNNYNSWMNHTIATKAALPNRYFENDLRIVYQSYSYLFINWEKDKFPLFTK</sequence>
<name>A0A0K2USM5_LEPSM</name>
<organism evidence="2">
    <name type="scientific">Lepeophtheirus salmonis</name>
    <name type="common">Salmon louse</name>
    <name type="synonym">Caligus salmonis</name>
    <dbReference type="NCBI Taxonomy" id="72036"/>
    <lineage>
        <taxon>Eukaryota</taxon>
        <taxon>Metazoa</taxon>
        <taxon>Ecdysozoa</taxon>
        <taxon>Arthropoda</taxon>
        <taxon>Crustacea</taxon>
        <taxon>Multicrustacea</taxon>
        <taxon>Hexanauplia</taxon>
        <taxon>Copepoda</taxon>
        <taxon>Siphonostomatoida</taxon>
        <taxon>Caligidae</taxon>
        <taxon>Lepeophtheirus</taxon>
    </lineage>
</organism>
<keyword evidence="1" id="KW-0812">Transmembrane</keyword>
<proteinExistence type="predicted"/>
<feature type="transmembrane region" description="Helical" evidence="1">
    <location>
        <begin position="15"/>
        <end position="32"/>
    </location>
</feature>
<keyword evidence="1" id="KW-1133">Transmembrane helix</keyword>
<feature type="non-terminal residue" evidence="2">
    <location>
        <position position="1"/>
    </location>
</feature>
<dbReference type="AlphaFoldDB" id="A0A0K2USM5"/>
<reference evidence="2" key="1">
    <citation type="submission" date="2014-05" db="EMBL/GenBank/DDBJ databases">
        <authorList>
            <person name="Chronopoulou M."/>
        </authorList>
    </citation>
    <scope>NUCLEOTIDE SEQUENCE</scope>
    <source>
        <tissue evidence="2">Whole organism</tissue>
    </source>
</reference>
<dbReference type="EMBL" id="HACA01023917">
    <property type="protein sequence ID" value="CDW41278.1"/>
    <property type="molecule type" value="Transcribed_RNA"/>
</dbReference>
<evidence type="ECO:0000313" key="2">
    <source>
        <dbReference type="EMBL" id="CDW41278.1"/>
    </source>
</evidence>
<accession>A0A0K2USM5</accession>